<dbReference type="AlphaFoldDB" id="A0AAD9KRV1"/>
<evidence type="ECO:0000259" key="1">
    <source>
        <dbReference type="PROSITE" id="PS50181"/>
    </source>
</evidence>
<proteinExistence type="predicted"/>
<dbReference type="EMBL" id="JAODUO010000724">
    <property type="protein sequence ID" value="KAK2175543.1"/>
    <property type="molecule type" value="Genomic_DNA"/>
</dbReference>
<organism evidence="2 3">
    <name type="scientific">Ridgeia piscesae</name>
    <name type="common">Tubeworm</name>
    <dbReference type="NCBI Taxonomy" id="27915"/>
    <lineage>
        <taxon>Eukaryota</taxon>
        <taxon>Metazoa</taxon>
        <taxon>Spiralia</taxon>
        <taxon>Lophotrochozoa</taxon>
        <taxon>Annelida</taxon>
        <taxon>Polychaeta</taxon>
        <taxon>Sedentaria</taxon>
        <taxon>Canalipalpata</taxon>
        <taxon>Sabellida</taxon>
        <taxon>Siboglinidae</taxon>
        <taxon>Ridgeia</taxon>
    </lineage>
</organism>
<dbReference type="Gene3D" id="3.80.10.10">
    <property type="entry name" value="Ribonuclease Inhibitor"/>
    <property type="match status" value="1"/>
</dbReference>
<name>A0AAD9KRV1_RIDPI</name>
<dbReference type="Proteomes" id="UP001209878">
    <property type="component" value="Unassembled WGS sequence"/>
</dbReference>
<dbReference type="SMART" id="SM00367">
    <property type="entry name" value="LRR_CC"/>
    <property type="match status" value="7"/>
</dbReference>
<dbReference type="PROSITE" id="PS50181">
    <property type="entry name" value="FBOX"/>
    <property type="match status" value="1"/>
</dbReference>
<dbReference type="InterPro" id="IPR006553">
    <property type="entry name" value="Leu-rich_rpt_Cys-con_subtyp"/>
</dbReference>
<evidence type="ECO:0000313" key="2">
    <source>
        <dbReference type="EMBL" id="KAK2175543.1"/>
    </source>
</evidence>
<feature type="domain" description="F-box" evidence="1">
    <location>
        <begin position="1"/>
        <end position="47"/>
    </location>
</feature>
<dbReference type="PANTHER" id="PTHR13318">
    <property type="entry name" value="PARTNER OF PAIRED, ISOFORM B-RELATED"/>
    <property type="match status" value="1"/>
</dbReference>
<comment type="caution">
    <text evidence="2">The sequence shown here is derived from an EMBL/GenBank/DDBJ whole genome shotgun (WGS) entry which is preliminary data.</text>
</comment>
<dbReference type="InterPro" id="IPR001810">
    <property type="entry name" value="F-box_dom"/>
</dbReference>
<protein>
    <recommendedName>
        <fullName evidence="1">F-box domain-containing protein</fullName>
    </recommendedName>
</protein>
<dbReference type="PANTHER" id="PTHR13318:SF95">
    <property type="entry name" value="F-BOX PROTEIN YLR352W"/>
    <property type="match status" value="1"/>
</dbReference>
<evidence type="ECO:0000313" key="3">
    <source>
        <dbReference type="Proteomes" id="UP001209878"/>
    </source>
</evidence>
<dbReference type="SUPFAM" id="SSF52058">
    <property type="entry name" value="L domain-like"/>
    <property type="match status" value="1"/>
</dbReference>
<dbReference type="InterPro" id="IPR032675">
    <property type="entry name" value="LRR_dom_sf"/>
</dbReference>
<reference evidence="2" key="1">
    <citation type="journal article" date="2023" name="Mol. Biol. Evol.">
        <title>Third-Generation Sequencing Reveals the Adaptive Role of the Epigenome in Three Deep-Sea Polychaetes.</title>
        <authorList>
            <person name="Perez M."/>
            <person name="Aroh O."/>
            <person name="Sun Y."/>
            <person name="Lan Y."/>
            <person name="Juniper S.K."/>
            <person name="Young C.R."/>
            <person name="Angers B."/>
            <person name="Qian P.Y."/>
        </authorList>
    </citation>
    <scope>NUCLEOTIDE SEQUENCE</scope>
    <source>
        <strain evidence="2">R07B-5</strain>
    </source>
</reference>
<dbReference type="Pfam" id="PF12937">
    <property type="entry name" value="F-box-like"/>
    <property type="match status" value="1"/>
</dbReference>
<keyword evidence="3" id="KW-1185">Reference proteome</keyword>
<dbReference type="GO" id="GO:0019005">
    <property type="term" value="C:SCF ubiquitin ligase complex"/>
    <property type="evidence" value="ECO:0007669"/>
    <property type="project" value="TreeGrafter"/>
</dbReference>
<accession>A0AAD9KRV1</accession>
<sequence length="381" mass="43347">MTLNEIPDEMFMHICRYIAKDVTLAALKSTCWRFHRLLEDSTFWRESRLTIHGVLKIGLVSRALSSAPCLRQLDLRDCLQVTDEFLYHVMCRFPTIDDVDLTGCVLLTDNSMSVMRHCLHRLTSLSISRCHLITCYALVQLVKRHGTTLKHLDLSNSVGLLKDRYRIAEIADHLPNLTSLSVDWSSRYDRTLILDADLSRVALLCRKLQRLDSGSSHVHTSSIDSLATHCGDLRRLNLANCFVRLADLAKLGCRLQRLDQLNLSGCNSLSDAALEPSHHQLYRLRHLNLSCCFYLESETCNEILVKLTQLREYMIRECFRVTERGLTAALGHPALFYLDVSGTAVSREYVDTLRASSVTECLTVVADRCPPHTRQKGITWT</sequence>
<dbReference type="GO" id="GO:0031146">
    <property type="term" value="P:SCF-dependent proteasomal ubiquitin-dependent protein catabolic process"/>
    <property type="evidence" value="ECO:0007669"/>
    <property type="project" value="TreeGrafter"/>
</dbReference>
<gene>
    <name evidence="2" type="ORF">NP493_723g01039</name>
</gene>